<gene>
    <name evidence="6" type="ORF">LUZ62_007079</name>
    <name evidence="9" type="ORF">LUZ62_029180</name>
    <name evidence="8" type="ORF">LUZ62_044039</name>
    <name evidence="7" type="ORF">LUZ62_088613</name>
</gene>
<dbReference type="InterPro" id="IPR006590">
    <property type="entry name" value="RNA_pol_Rpb4/RPC9_core"/>
</dbReference>
<dbReference type="Proteomes" id="UP001140206">
    <property type="component" value="Chromosome 2"/>
</dbReference>
<dbReference type="GO" id="GO:0000166">
    <property type="term" value="F:nucleotide binding"/>
    <property type="evidence" value="ECO:0007669"/>
    <property type="project" value="InterPro"/>
</dbReference>
<keyword evidence="9" id="KW-0240">DNA-directed RNA polymerase</keyword>
<evidence type="ECO:0000256" key="3">
    <source>
        <dbReference type="ARBA" id="ARBA00025724"/>
    </source>
</evidence>
<dbReference type="Gene3D" id="1.20.1250.40">
    <property type="match status" value="1"/>
</dbReference>
<evidence type="ECO:0000259" key="5">
    <source>
        <dbReference type="SMART" id="SM00657"/>
    </source>
</evidence>
<feature type="compositionally biased region" description="Gly residues" evidence="4">
    <location>
        <begin position="70"/>
        <end position="92"/>
    </location>
</feature>
<feature type="domain" description="RNA polymerase Rpb4/RPC9 core" evidence="5">
    <location>
        <begin position="111"/>
        <end position="233"/>
    </location>
</feature>
<proteinExistence type="inferred from homology"/>
<dbReference type="EMBL" id="JAMFTS010000001">
    <property type="protein sequence ID" value="KAJ4816614.1"/>
    <property type="molecule type" value="Genomic_DNA"/>
</dbReference>
<evidence type="ECO:0000256" key="2">
    <source>
        <dbReference type="ARBA" id="ARBA00023242"/>
    </source>
</evidence>
<dbReference type="InterPro" id="IPR038324">
    <property type="entry name" value="Rpb4/RPC9_sf"/>
</dbReference>
<sequence>MEKGGKGYSAGKGKASTKVVASKRRSSNVREKEPVNVTPVEIDSDSDSEGFIEDIDYSKSNGKSSSKGTSGKGTSGKGGKGFTSGKAGGKGGIYSSSQKPPKKDTDTKLQLETPNGARVVMDCEAADLLQEIQEHMVILSEDPTIKFPTSFDKAYQYTKEAKLYSDSKSVKDVLESLKNCGVTDGEICMIANIGPETVEEVYALIPSLKENKYKNEDPIKEALSNLSKVKIPQ</sequence>
<dbReference type="GO" id="GO:0006352">
    <property type="term" value="P:DNA-templated transcription initiation"/>
    <property type="evidence" value="ECO:0007669"/>
    <property type="project" value="InterPro"/>
</dbReference>
<keyword evidence="10" id="KW-1185">Reference proteome</keyword>
<accession>A0AAV8HGL3</accession>
<dbReference type="Proteomes" id="UP001140206">
    <property type="component" value="Chromosome 1"/>
</dbReference>
<dbReference type="SMART" id="SM00657">
    <property type="entry name" value="RPOL4c"/>
    <property type="match status" value="1"/>
</dbReference>
<evidence type="ECO:0000313" key="6">
    <source>
        <dbReference type="EMBL" id="KAJ4732388.1"/>
    </source>
</evidence>
<name>A0AAV8HGL3_9POAL</name>
<comment type="subcellular location">
    <subcellularLocation>
        <location evidence="1">Nucleus</location>
    </subcellularLocation>
</comment>
<reference evidence="9" key="1">
    <citation type="submission" date="2022-08" db="EMBL/GenBank/DDBJ databases">
        <authorList>
            <person name="Marques A."/>
        </authorList>
    </citation>
    <scope>NUCLEOTIDE SEQUENCE</scope>
    <source>
        <strain evidence="9">RhyPub2mFocal</strain>
        <tissue evidence="9">Leaves</tissue>
    </source>
</reference>
<protein>
    <submittedName>
        <fullName evidence="9">DNA-directed RNA polymerase II subunit 4</fullName>
    </submittedName>
</protein>
<dbReference type="EMBL" id="JAMFTS010000005">
    <property type="protein sequence ID" value="KAJ4754208.1"/>
    <property type="molecule type" value="Genomic_DNA"/>
</dbReference>
<dbReference type="Pfam" id="PF03874">
    <property type="entry name" value="RNA_pol_Rpb4"/>
    <property type="match status" value="1"/>
</dbReference>
<organism evidence="9 10">
    <name type="scientific">Rhynchospora pubera</name>
    <dbReference type="NCBI Taxonomy" id="906938"/>
    <lineage>
        <taxon>Eukaryota</taxon>
        <taxon>Viridiplantae</taxon>
        <taxon>Streptophyta</taxon>
        <taxon>Embryophyta</taxon>
        <taxon>Tracheophyta</taxon>
        <taxon>Spermatophyta</taxon>
        <taxon>Magnoliopsida</taxon>
        <taxon>Liliopsida</taxon>
        <taxon>Poales</taxon>
        <taxon>Cyperaceae</taxon>
        <taxon>Cyperoideae</taxon>
        <taxon>Rhynchosporeae</taxon>
        <taxon>Rhynchospora</taxon>
    </lineage>
</organism>
<dbReference type="EMBL" id="JAMFTS010006349">
    <property type="protein sequence ID" value="KAJ4732388.1"/>
    <property type="molecule type" value="Genomic_DNA"/>
</dbReference>
<dbReference type="GO" id="GO:0005634">
    <property type="term" value="C:nucleus"/>
    <property type="evidence" value="ECO:0007669"/>
    <property type="project" value="UniProtKB-SubCell"/>
</dbReference>
<dbReference type="PANTHER" id="PTHR21297">
    <property type="entry name" value="DNA-DIRECTED RNA POLYMERASE II"/>
    <property type="match status" value="1"/>
</dbReference>
<dbReference type="AlphaFoldDB" id="A0AAV8HGL3"/>
<keyword evidence="9" id="KW-0804">Transcription</keyword>
<evidence type="ECO:0000256" key="1">
    <source>
        <dbReference type="ARBA" id="ARBA00004123"/>
    </source>
</evidence>
<comment type="caution">
    <text evidence="9">The sequence shown here is derived from an EMBL/GenBank/DDBJ whole genome shotgun (WGS) entry which is preliminary data.</text>
</comment>
<dbReference type="InterPro" id="IPR005574">
    <property type="entry name" value="Rpb4/RPC9"/>
</dbReference>
<dbReference type="SUPFAM" id="SSF47819">
    <property type="entry name" value="HRDC-like"/>
    <property type="match status" value="1"/>
</dbReference>
<dbReference type="GO" id="GO:0000428">
    <property type="term" value="C:DNA-directed RNA polymerase complex"/>
    <property type="evidence" value="ECO:0007669"/>
    <property type="project" value="UniProtKB-KW"/>
</dbReference>
<feature type="region of interest" description="Disordered" evidence="4">
    <location>
        <begin position="1"/>
        <end position="109"/>
    </location>
</feature>
<keyword evidence="2" id="KW-0539">Nucleus</keyword>
<evidence type="ECO:0000313" key="8">
    <source>
        <dbReference type="EMBL" id="KAJ4792793.1"/>
    </source>
</evidence>
<dbReference type="InterPro" id="IPR010997">
    <property type="entry name" value="HRDC-like_sf"/>
</dbReference>
<feature type="compositionally biased region" description="Acidic residues" evidence="4">
    <location>
        <begin position="42"/>
        <end position="55"/>
    </location>
</feature>
<feature type="compositionally biased region" description="Gly residues" evidence="4">
    <location>
        <begin position="1"/>
        <end position="10"/>
    </location>
</feature>
<evidence type="ECO:0000313" key="9">
    <source>
        <dbReference type="EMBL" id="KAJ4816614.1"/>
    </source>
</evidence>
<evidence type="ECO:0000313" key="7">
    <source>
        <dbReference type="EMBL" id="KAJ4754208.1"/>
    </source>
</evidence>
<evidence type="ECO:0000256" key="4">
    <source>
        <dbReference type="SAM" id="MobiDB-lite"/>
    </source>
</evidence>
<dbReference type="InterPro" id="IPR045222">
    <property type="entry name" value="Rpb4-like"/>
</dbReference>
<feature type="compositionally biased region" description="Low complexity" evidence="4">
    <location>
        <begin position="58"/>
        <end position="69"/>
    </location>
</feature>
<dbReference type="Proteomes" id="UP001140206">
    <property type="component" value="Chromosome 5"/>
</dbReference>
<evidence type="ECO:0000313" key="10">
    <source>
        <dbReference type="Proteomes" id="UP001140206"/>
    </source>
</evidence>
<dbReference type="EMBL" id="JAMFTS010000002">
    <property type="protein sequence ID" value="KAJ4792793.1"/>
    <property type="molecule type" value="Genomic_DNA"/>
</dbReference>
<comment type="similarity">
    <text evidence="3">Belongs to the eukaryotic RPB4 RNA polymerase subunit family.</text>
</comment>